<accession>U6GBQ7</accession>
<dbReference type="PIRSF" id="PIRSF037913">
    <property type="entry name" value="His_deacetylse_1"/>
    <property type="match status" value="1"/>
</dbReference>
<reference evidence="10" key="2">
    <citation type="submission" date="2013-10" db="EMBL/GenBank/DDBJ databases">
        <authorList>
            <person name="Aslett M."/>
        </authorList>
    </citation>
    <scope>NUCLEOTIDE SEQUENCE</scope>
    <source>
        <strain evidence="10">Houghton</strain>
    </source>
</reference>
<proteinExistence type="inferred from homology"/>
<dbReference type="GO" id="GO:0005634">
    <property type="term" value="C:nucleus"/>
    <property type="evidence" value="ECO:0007669"/>
    <property type="project" value="UniProtKB-SubCell"/>
</dbReference>
<evidence type="ECO:0000256" key="1">
    <source>
        <dbReference type="ARBA" id="ARBA00012111"/>
    </source>
</evidence>
<feature type="compositionally biased region" description="Low complexity" evidence="8">
    <location>
        <begin position="115"/>
        <end position="130"/>
    </location>
</feature>
<dbReference type="GO" id="GO:0141221">
    <property type="term" value="F:histone deacetylase activity, hydrolytic mechanism"/>
    <property type="evidence" value="ECO:0007669"/>
    <property type="project" value="UniProtKB-EC"/>
</dbReference>
<feature type="active site" description="Proton acceptor" evidence="5">
    <location>
        <position position="204"/>
    </location>
</feature>
<comment type="catalytic activity">
    <reaction evidence="4">
        <text>N(6)-acetyl-L-lysyl-[histone] + H2O = L-lysyl-[histone] + acetate</text>
        <dbReference type="Rhea" id="RHEA:58196"/>
        <dbReference type="Rhea" id="RHEA-COMP:9845"/>
        <dbReference type="Rhea" id="RHEA-COMP:11338"/>
        <dbReference type="ChEBI" id="CHEBI:15377"/>
        <dbReference type="ChEBI" id="CHEBI:29969"/>
        <dbReference type="ChEBI" id="CHEBI:30089"/>
        <dbReference type="ChEBI" id="CHEBI:61930"/>
        <dbReference type="EC" id="3.5.1.98"/>
    </reaction>
</comment>
<dbReference type="InterPro" id="IPR037138">
    <property type="entry name" value="His_deacetylse_dom_sf"/>
</dbReference>
<dbReference type="VEuPathDB" id="ToxoDB:EAH_00026440"/>
<feature type="region of interest" description="Disordered" evidence="8">
    <location>
        <begin position="53"/>
        <end position="79"/>
    </location>
</feature>
<dbReference type="GO" id="GO:0046872">
    <property type="term" value="F:metal ion binding"/>
    <property type="evidence" value="ECO:0007669"/>
    <property type="project" value="UniProtKB-KW"/>
</dbReference>
<evidence type="ECO:0000259" key="9">
    <source>
        <dbReference type="Pfam" id="PF00850"/>
    </source>
</evidence>
<evidence type="ECO:0000256" key="6">
    <source>
        <dbReference type="PIRSR" id="PIRSR037913-2"/>
    </source>
</evidence>
<reference evidence="10" key="1">
    <citation type="submission" date="2013-10" db="EMBL/GenBank/DDBJ databases">
        <title>Genomic analysis of the causative agents of coccidiosis in chickens.</title>
        <authorList>
            <person name="Reid A.J."/>
            <person name="Blake D."/>
            <person name="Billington K."/>
            <person name="Browne H."/>
            <person name="Dunn M."/>
            <person name="Hung S."/>
            <person name="Kawahara F."/>
            <person name="Miranda-Saavedra D."/>
            <person name="Mourier T."/>
            <person name="Nagra H."/>
            <person name="Otto T.D."/>
            <person name="Rawlings N."/>
            <person name="Sanchez A."/>
            <person name="Sanders M."/>
            <person name="Subramaniam C."/>
            <person name="Tay Y."/>
            <person name="Dear P."/>
            <person name="Doerig C."/>
            <person name="Gruber A."/>
            <person name="Parkinson J."/>
            <person name="Shirley M."/>
            <person name="Wan K.L."/>
            <person name="Berriman M."/>
            <person name="Tomley F."/>
            <person name="Pain A."/>
        </authorList>
    </citation>
    <scope>NUCLEOTIDE SEQUENCE</scope>
    <source>
        <strain evidence="10">Houghton</strain>
    </source>
</reference>
<evidence type="ECO:0000256" key="7">
    <source>
        <dbReference type="PIRSR" id="PIRSR037913-3"/>
    </source>
</evidence>
<keyword evidence="7" id="KW-0479">Metal-binding</keyword>
<feature type="binding site" evidence="7">
    <location>
        <position position="241"/>
    </location>
    <ligand>
        <name>a divalent metal cation</name>
        <dbReference type="ChEBI" id="CHEBI:60240"/>
    </ligand>
</feature>
<dbReference type="Proteomes" id="UP000018050">
    <property type="component" value="Unassembled WGS sequence"/>
</dbReference>
<evidence type="ECO:0000256" key="4">
    <source>
        <dbReference type="PIRNR" id="PIRNR037913"/>
    </source>
</evidence>
<dbReference type="PANTHER" id="PTHR10625">
    <property type="entry name" value="HISTONE DEACETYLASE HDAC1-RELATED"/>
    <property type="match status" value="1"/>
</dbReference>
<dbReference type="InterPro" id="IPR000286">
    <property type="entry name" value="HDACs"/>
</dbReference>
<name>U6GBQ7_EIMAC</name>
<keyword evidence="4" id="KW-0805">Transcription regulation</keyword>
<keyword evidence="3 4" id="KW-0156">Chromatin regulator</keyword>
<evidence type="ECO:0000256" key="5">
    <source>
        <dbReference type="PIRSR" id="PIRSR037913-1"/>
    </source>
</evidence>
<keyword evidence="11" id="KW-1185">Reference proteome</keyword>
<dbReference type="PANTHER" id="PTHR10625:SF44">
    <property type="entry name" value="HISTONE DEACETYLASE 19"/>
    <property type="match status" value="1"/>
</dbReference>
<keyword evidence="2 4" id="KW-0378">Hydrolase</keyword>
<evidence type="ECO:0000256" key="3">
    <source>
        <dbReference type="ARBA" id="ARBA00022853"/>
    </source>
</evidence>
<evidence type="ECO:0000256" key="8">
    <source>
        <dbReference type="SAM" id="MobiDB-lite"/>
    </source>
</evidence>
<keyword evidence="4" id="KW-0804">Transcription</keyword>
<dbReference type="RefSeq" id="XP_013251982.1">
    <property type="nucleotide sequence ID" value="XM_013396528.1"/>
</dbReference>
<feature type="region of interest" description="Disordered" evidence="8">
    <location>
        <begin position="113"/>
        <end position="148"/>
    </location>
</feature>
<dbReference type="CDD" id="cd09991">
    <property type="entry name" value="HDAC_classI"/>
    <property type="match status" value="1"/>
</dbReference>
<feature type="binding site" evidence="6">
    <location>
        <position position="212"/>
    </location>
    <ligand>
        <name>substrate</name>
    </ligand>
</feature>
<dbReference type="EC" id="3.5.1.98" evidence="1 4"/>
<dbReference type="GeneID" id="25270714"/>
<dbReference type="GO" id="GO:0040029">
    <property type="term" value="P:epigenetic regulation of gene expression"/>
    <property type="evidence" value="ECO:0007669"/>
    <property type="project" value="TreeGrafter"/>
</dbReference>
<evidence type="ECO:0000313" key="10">
    <source>
        <dbReference type="EMBL" id="CDI77701.1"/>
    </source>
</evidence>
<comment type="subcellular location">
    <subcellularLocation>
        <location evidence="4">Nucleus</location>
    </subcellularLocation>
</comment>
<dbReference type="InterPro" id="IPR003084">
    <property type="entry name" value="HDAC_I/II"/>
</dbReference>
<dbReference type="PRINTS" id="PR01271">
    <property type="entry name" value="HISDACETLASE"/>
</dbReference>
<comment type="similarity">
    <text evidence="4">Belongs to the histone deacetylase family. HD Type 1 subfamily.</text>
</comment>
<evidence type="ECO:0000313" key="11">
    <source>
        <dbReference type="Proteomes" id="UP000018050"/>
    </source>
</evidence>
<organism evidence="10 11">
    <name type="scientific">Eimeria acervulina</name>
    <name type="common">Coccidian parasite</name>
    <dbReference type="NCBI Taxonomy" id="5801"/>
    <lineage>
        <taxon>Eukaryota</taxon>
        <taxon>Sar</taxon>
        <taxon>Alveolata</taxon>
        <taxon>Apicomplexa</taxon>
        <taxon>Conoidasida</taxon>
        <taxon>Coccidia</taxon>
        <taxon>Eucoccidiorida</taxon>
        <taxon>Eimeriorina</taxon>
        <taxon>Eimeriidae</taxon>
        <taxon>Eimeria</taxon>
    </lineage>
</organism>
<dbReference type="AlphaFoldDB" id="U6GBQ7"/>
<feature type="binding site" evidence="7">
    <location>
        <position position="327"/>
    </location>
    <ligand>
        <name>a divalent metal cation</name>
        <dbReference type="ChEBI" id="CHEBI:60240"/>
    </ligand>
</feature>
<feature type="binding site" evidence="6">
    <location>
        <position position="162"/>
    </location>
    <ligand>
        <name>substrate</name>
    </ligand>
</feature>
<feature type="binding site" evidence="7">
    <location>
        <position position="239"/>
    </location>
    <ligand>
        <name>a divalent metal cation</name>
        <dbReference type="ChEBI" id="CHEBI:60240"/>
    </ligand>
</feature>
<feature type="binding site" evidence="6">
    <location>
        <position position="366"/>
    </location>
    <ligand>
        <name>substrate</name>
    </ligand>
</feature>
<evidence type="ECO:0000256" key="2">
    <source>
        <dbReference type="ARBA" id="ARBA00022801"/>
    </source>
</evidence>
<sequence>MKPHRVRMTHDLLQGYGLLDLVELMLPPHPTVKALTRFHADDYIAFLRSTADGSSLSSSIHSGGGGGGPSSPIQEAPHGVFSPAAYNNAGYAANKQQQATAAQLHGLPVTAATASHSNSRSLSPSSVGGSTAASVDPTDTGGGPQGAPPFVDQISRFNIGEDCPVFDGLWEYCKTYTGGSIEGARRVVQGEYQFAINWAGGLHHGKKHEASGFCYVNDCVLAALEFLRYKHRVLYVDVDIHHGDGVEEAFYTSPRVLCCSFHKYGHFFPGTGALEDIGMEEGLGYSVNVPLHEGIDDQMYSSLFVRVMDQIMDIYRPEAVVLQCGADSVAGDRLGCFNLSLDGHSEAVRYFCKAGVPAIFLGGGGYTLGNVPRCWAKETGYILGVDLDPKIPDSCMYRGYYGPNYELKIRTTNMENRNEEKYIDSIVQKISTTLREHVYPIGGQISANFTDTEKDTGVVLQSSLEESDDKNGDGEEAAQHFCVINNRDRA</sequence>
<dbReference type="SUPFAM" id="SSF52768">
    <property type="entry name" value="Arginase/deacetylase"/>
    <property type="match status" value="1"/>
</dbReference>
<dbReference type="InterPro" id="IPR023801">
    <property type="entry name" value="His_deacetylse_dom"/>
</dbReference>
<dbReference type="OrthoDB" id="1918432at2759"/>
<feature type="domain" description="Histone deacetylase" evidence="9">
    <location>
        <begin position="1"/>
        <end position="379"/>
    </location>
</feature>
<dbReference type="InterPro" id="IPR023696">
    <property type="entry name" value="Ureohydrolase_dom_sf"/>
</dbReference>
<dbReference type="PRINTS" id="PR01270">
    <property type="entry name" value="HDASUPER"/>
</dbReference>
<dbReference type="EMBL" id="HG670727">
    <property type="protein sequence ID" value="CDI77701.1"/>
    <property type="molecule type" value="Genomic_DNA"/>
</dbReference>
<dbReference type="OMA" id="NMENRNE"/>
<dbReference type="Pfam" id="PF00850">
    <property type="entry name" value="Hist_deacetyl"/>
    <property type="match status" value="1"/>
</dbReference>
<gene>
    <name evidence="10" type="ORF">EAH_00026440</name>
</gene>
<dbReference type="Gene3D" id="3.40.800.20">
    <property type="entry name" value="Histone deacetylase domain"/>
    <property type="match status" value="1"/>
</dbReference>
<protein>
    <recommendedName>
        <fullName evidence="1 4">Histone deacetylase</fullName>
        <ecNumber evidence="1 4">3.5.1.98</ecNumber>
    </recommendedName>
</protein>
<keyword evidence="4" id="KW-0539">Nucleus</keyword>